<keyword evidence="2" id="KW-1185">Reference proteome</keyword>
<accession>A0A169PLP4</accession>
<gene>
    <name evidence="1" type="ORF">SLA_7303</name>
</gene>
<evidence type="ECO:0000313" key="1">
    <source>
        <dbReference type="EMBL" id="BAU88169.1"/>
    </source>
</evidence>
<reference evidence="1 2" key="1">
    <citation type="journal article" date="2016" name="Genome Announc.">
        <title>Complete Genome Sequence of Thiostrepton-Producing Streptomyces laurentii ATCC 31255.</title>
        <authorList>
            <person name="Doi K."/>
            <person name="Fujino Y."/>
            <person name="Nagayoshi Y."/>
            <person name="Ohshima T."/>
            <person name="Ogata S."/>
        </authorList>
    </citation>
    <scope>NUCLEOTIDE SEQUENCE [LARGE SCALE GENOMIC DNA]</scope>
    <source>
        <strain evidence="1 2">ATCC 31255</strain>
    </source>
</reference>
<dbReference type="EMBL" id="AP017424">
    <property type="protein sequence ID" value="BAU88169.1"/>
    <property type="molecule type" value="Genomic_DNA"/>
</dbReference>
<name>A0A169PLP4_STRLU</name>
<dbReference type="Proteomes" id="UP000217676">
    <property type="component" value="Chromosome"/>
</dbReference>
<dbReference type="KEGG" id="slau:SLA_7303"/>
<organism evidence="1 2">
    <name type="scientific">Streptomyces laurentii</name>
    <dbReference type="NCBI Taxonomy" id="39478"/>
    <lineage>
        <taxon>Bacteria</taxon>
        <taxon>Bacillati</taxon>
        <taxon>Actinomycetota</taxon>
        <taxon>Actinomycetes</taxon>
        <taxon>Kitasatosporales</taxon>
        <taxon>Streptomycetaceae</taxon>
        <taxon>Streptomyces</taxon>
    </lineage>
</organism>
<sequence length="145" mass="15151">MDRDIVGDHVRFAMACMGCGAEVEAAAGQSLVYGHLEWSVETDCPACGPVLACGRGDTPDDLRARLLDHGVHGPAGVELTGEAEGRAVTVMKVLRAEQSLGLAEARTALGDIRAGRYTGGTLPEVARLVDALRAAGIEARTVARR</sequence>
<protein>
    <submittedName>
        <fullName evidence="1">Uncharacterized protein</fullName>
    </submittedName>
</protein>
<dbReference type="AlphaFoldDB" id="A0A169PLP4"/>
<evidence type="ECO:0000313" key="2">
    <source>
        <dbReference type="Proteomes" id="UP000217676"/>
    </source>
</evidence>
<proteinExistence type="predicted"/>